<evidence type="ECO:0000313" key="3">
    <source>
        <dbReference type="EMBL" id="TWU32155.1"/>
    </source>
</evidence>
<gene>
    <name evidence="3" type="ORF">Q31b_58500</name>
</gene>
<keyword evidence="4" id="KW-1185">Reference proteome</keyword>
<dbReference type="Proteomes" id="UP000315471">
    <property type="component" value="Unassembled WGS sequence"/>
</dbReference>
<dbReference type="Gene3D" id="3.30.70.930">
    <property type="match status" value="1"/>
</dbReference>
<dbReference type="SUPFAM" id="SSF89957">
    <property type="entry name" value="MTH1187/YkoF-like"/>
    <property type="match status" value="1"/>
</dbReference>
<dbReference type="InterPro" id="IPR002767">
    <property type="entry name" value="Thiamine_BP"/>
</dbReference>
<evidence type="ECO:0000259" key="2">
    <source>
        <dbReference type="Pfam" id="PF01910"/>
    </source>
</evidence>
<proteinExistence type="inferred from homology"/>
<dbReference type="EMBL" id="SJPY01000023">
    <property type="protein sequence ID" value="TWU32155.1"/>
    <property type="molecule type" value="Genomic_DNA"/>
</dbReference>
<dbReference type="OrthoDB" id="5886358at2"/>
<dbReference type="InterPro" id="IPR029756">
    <property type="entry name" value="MTH1187/YkoF-like"/>
</dbReference>
<dbReference type="Pfam" id="PF01910">
    <property type="entry name" value="Thiamine_BP"/>
    <property type="match status" value="1"/>
</dbReference>
<comment type="caution">
    <text evidence="3">The sequence shown here is derived from an EMBL/GenBank/DDBJ whole genome shotgun (WGS) entry which is preliminary data.</text>
</comment>
<evidence type="ECO:0000313" key="4">
    <source>
        <dbReference type="Proteomes" id="UP000315471"/>
    </source>
</evidence>
<reference evidence="3 4" key="1">
    <citation type="submission" date="2019-02" db="EMBL/GenBank/DDBJ databases">
        <title>Deep-cultivation of Planctomycetes and their phenomic and genomic characterization uncovers novel biology.</title>
        <authorList>
            <person name="Wiegand S."/>
            <person name="Jogler M."/>
            <person name="Boedeker C."/>
            <person name="Pinto D."/>
            <person name="Vollmers J."/>
            <person name="Rivas-Marin E."/>
            <person name="Kohn T."/>
            <person name="Peeters S.H."/>
            <person name="Heuer A."/>
            <person name="Rast P."/>
            <person name="Oberbeckmann S."/>
            <person name="Bunk B."/>
            <person name="Jeske O."/>
            <person name="Meyerdierks A."/>
            <person name="Storesund J.E."/>
            <person name="Kallscheuer N."/>
            <person name="Luecker S."/>
            <person name="Lage O.M."/>
            <person name="Pohl T."/>
            <person name="Merkel B.J."/>
            <person name="Hornburger P."/>
            <person name="Mueller R.-W."/>
            <person name="Bruemmer F."/>
            <person name="Labrenz M."/>
            <person name="Spormann A.M."/>
            <person name="Op Den Camp H."/>
            <person name="Overmann J."/>
            <person name="Amann R."/>
            <person name="Jetten M.S.M."/>
            <person name="Mascher T."/>
            <person name="Medema M.H."/>
            <person name="Devos D.P."/>
            <person name="Kaster A.-K."/>
            <person name="Ovreas L."/>
            <person name="Rohde M."/>
            <person name="Galperin M.Y."/>
            <person name="Jogler C."/>
        </authorList>
    </citation>
    <scope>NUCLEOTIDE SEQUENCE [LARGE SCALE GENOMIC DNA]</scope>
    <source>
        <strain evidence="3 4">Q31b</strain>
    </source>
</reference>
<dbReference type="InterPro" id="IPR051614">
    <property type="entry name" value="UPF0045_domain"/>
</dbReference>
<protein>
    <recommendedName>
        <fullName evidence="2">Thiamine-binding protein domain-containing protein</fullName>
    </recommendedName>
</protein>
<name>A0A5C6D7W9_9BACT</name>
<accession>A0A5C6D7W9</accession>
<feature type="domain" description="Thiamine-binding protein" evidence="2">
    <location>
        <begin position="5"/>
        <end position="94"/>
    </location>
</feature>
<dbReference type="NCBIfam" id="TIGR00106">
    <property type="entry name" value="MTH1187 family thiamine-binding protein"/>
    <property type="match status" value="1"/>
</dbReference>
<dbReference type="AlphaFoldDB" id="A0A5C6D7W9"/>
<organism evidence="3 4">
    <name type="scientific">Novipirellula aureliae</name>
    <dbReference type="NCBI Taxonomy" id="2527966"/>
    <lineage>
        <taxon>Bacteria</taxon>
        <taxon>Pseudomonadati</taxon>
        <taxon>Planctomycetota</taxon>
        <taxon>Planctomycetia</taxon>
        <taxon>Pirellulales</taxon>
        <taxon>Pirellulaceae</taxon>
        <taxon>Novipirellula</taxon>
    </lineage>
</organism>
<comment type="similarity">
    <text evidence="1">Belongs to the UPF0045 family.</text>
</comment>
<dbReference type="PANTHER" id="PTHR33777:SF1">
    <property type="entry name" value="UPF0045 PROTEIN ECM15"/>
    <property type="match status" value="1"/>
</dbReference>
<dbReference type="RefSeq" id="WP_146602887.1">
    <property type="nucleotide sequence ID" value="NZ_SJPY01000023.1"/>
</dbReference>
<dbReference type="GO" id="GO:0005829">
    <property type="term" value="C:cytosol"/>
    <property type="evidence" value="ECO:0007669"/>
    <property type="project" value="TreeGrafter"/>
</dbReference>
<sequence>MNVIVDLCVVPMGVGVSVSKYVAECQKVLQEAGLEHQLHAYGTNVEGDWDDVFAAIKRCHERVHELGAPRITTSIKVGTRTDREQSMKDKTESVYRIVPTENNLG</sequence>
<dbReference type="PANTHER" id="PTHR33777">
    <property type="entry name" value="UPF0045 PROTEIN ECM15"/>
    <property type="match status" value="1"/>
</dbReference>
<evidence type="ECO:0000256" key="1">
    <source>
        <dbReference type="ARBA" id="ARBA00010272"/>
    </source>
</evidence>